<evidence type="ECO:0000256" key="5">
    <source>
        <dbReference type="ARBA" id="ARBA00022989"/>
    </source>
</evidence>
<evidence type="ECO:0000313" key="11">
    <source>
        <dbReference type="Proteomes" id="UP001564408"/>
    </source>
</evidence>
<dbReference type="Proteomes" id="UP001564408">
    <property type="component" value="Unassembled WGS sequence"/>
</dbReference>
<evidence type="ECO:0000256" key="6">
    <source>
        <dbReference type="ARBA" id="ARBA00023136"/>
    </source>
</evidence>
<feature type="transmembrane region" description="Helical" evidence="7">
    <location>
        <begin position="298"/>
        <end position="321"/>
    </location>
</feature>
<dbReference type="InterPro" id="IPR035671">
    <property type="entry name" value="DsbD_gamma"/>
</dbReference>
<feature type="transmembrane region" description="Helical" evidence="7">
    <location>
        <begin position="519"/>
        <end position="538"/>
    </location>
</feature>
<dbReference type="SUPFAM" id="SSF52833">
    <property type="entry name" value="Thioredoxin-like"/>
    <property type="match status" value="1"/>
</dbReference>
<feature type="transmembrane region" description="Helical" evidence="7">
    <location>
        <begin position="383"/>
        <end position="404"/>
    </location>
</feature>
<evidence type="ECO:0000256" key="8">
    <source>
        <dbReference type="SAM" id="SignalP"/>
    </source>
</evidence>
<organism evidence="10 11">
    <name type="scientific">Thioalkalicoccus limnaeus</name>
    <dbReference type="NCBI Taxonomy" id="120681"/>
    <lineage>
        <taxon>Bacteria</taxon>
        <taxon>Pseudomonadati</taxon>
        <taxon>Pseudomonadota</taxon>
        <taxon>Gammaproteobacteria</taxon>
        <taxon>Chromatiales</taxon>
        <taxon>Chromatiaceae</taxon>
        <taxon>Thioalkalicoccus</taxon>
    </lineage>
</organism>
<dbReference type="InterPro" id="IPR003834">
    <property type="entry name" value="Cyt_c_assmbl_TM_dom"/>
</dbReference>
<feature type="transmembrane region" description="Helical" evidence="7">
    <location>
        <begin position="342"/>
        <end position="363"/>
    </location>
</feature>
<dbReference type="PROSITE" id="PS51352">
    <property type="entry name" value="THIOREDOXIN_2"/>
    <property type="match status" value="1"/>
</dbReference>
<name>A0ABV4BDN8_9GAMM</name>
<evidence type="ECO:0000256" key="3">
    <source>
        <dbReference type="ARBA" id="ARBA00022692"/>
    </source>
</evidence>
<keyword evidence="8" id="KW-0732">Signal</keyword>
<accession>A0ABV4BDN8</accession>
<keyword evidence="5 7" id="KW-1133">Transmembrane helix</keyword>
<dbReference type="PANTHER" id="PTHR32234">
    <property type="entry name" value="THIOL:DISULFIDE INTERCHANGE PROTEIN DSBD"/>
    <property type="match status" value="1"/>
</dbReference>
<evidence type="ECO:0000256" key="7">
    <source>
        <dbReference type="SAM" id="Phobius"/>
    </source>
</evidence>
<keyword evidence="6 7" id="KW-0472">Membrane</keyword>
<feature type="transmembrane region" description="Helical" evidence="7">
    <location>
        <begin position="454"/>
        <end position="476"/>
    </location>
</feature>
<dbReference type="Pfam" id="PF11412">
    <property type="entry name" value="DsbD_N"/>
    <property type="match status" value="1"/>
</dbReference>
<feature type="transmembrane region" description="Helical" evidence="7">
    <location>
        <begin position="496"/>
        <end position="513"/>
    </location>
</feature>
<dbReference type="Pfam" id="PF02683">
    <property type="entry name" value="DsbD_TM"/>
    <property type="match status" value="1"/>
</dbReference>
<keyword evidence="11" id="KW-1185">Reference proteome</keyword>
<feature type="transmembrane region" description="Helical" evidence="7">
    <location>
        <begin position="550"/>
        <end position="568"/>
    </location>
</feature>
<evidence type="ECO:0000256" key="2">
    <source>
        <dbReference type="ARBA" id="ARBA00022475"/>
    </source>
</evidence>
<dbReference type="RefSeq" id="WP_369666799.1">
    <property type="nucleotide sequence ID" value="NZ_JBDKXB010000008.1"/>
</dbReference>
<dbReference type="InterPro" id="IPR013766">
    <property type="entry name" value="Thioredoxin_domain"/>
</dbReference>
<keyword evidence="2" id="KW-1003">Cell membrane</keyword>
<dbReference type="CDD" id="cd02953">
    <property type="entry name" value="DsbDgamma"/>
    <property type="match status" value="1"/>
</dbReference>
<evidence type="ECO:0000256" key="4">
    <source>
        <dbReference type="ARBA" id="ARBA00022748"/>
    </source>
</evidence>
<comment type="caution">
    <text evidence="10">The sequence shown here is derived from an EMBL/GenBank/DDBJ whole genome shotgun (WGS) entry which is preliminary data.</text>
</comment>
<feature type="domain" description="Thioredoxin" evidence="9">
    <location>
        <begin position="568"/>
        <end position="703"/>
    </location>
</feature>
<dbReference type="EMBL" id="JBDKXB010000008">
    <property type="protein sequence ID" value="MEY6432412.1"/>
    <property type="molecule type" value="Genomic_DNA"/>
</dbReference>
<evidence type="ECO:0000259" key="9">
    <source>
        <dbReference type="PROSITE" id="PS51352"/>
    </source>
</evidence>
<feature type="signal peptide" evidence="8">
    <location>
        <begin position="1"/>
        <end position="28"/>
    </location>
</feature>
<dbReference type="Gene3D" id="3.40.30.10">
    <property type="entry name" value="Glutaredoxin"/>
    <property type="match status" value="1"/>
</dbReference>
<keyword evidence="3 7" id="KW-0812">Transmembrane</keyword>
<feature type="chain" id="PRO_5046357851" evidence="8">
    <location>
        <begin position="29"/>
        <end position="715"/>
    </location>
</feature>
<feature type="transmembrane region" description="Helical" evidence="7">
    <location>
        <begin position="425"/>
        <end position="448"/>
    </location>
</feature>
<reference evidence="10 11" key="1">
    <citation type="submission" date="2024-05" db="EMBL/GenBank/DDBJ databases">
        <title>Genome Sequence and Characterization of the New Strain Purple Sulfur Bacterium of Genus Thioalkalicoccus.</title>
        <authorList>
            <person name="Bryantseva I.A."/>
            <person name="Kyndt J.A."/>
            <person name="Imhoff J.F."/>
        </authorList>
    </citation>
    <scope>NUCLEOTIDE SEQUENCE [LARGE SCALE GENOMIC DNA]</scope>
    <source>
        <strain evidence="10 11">Um2</strain>
    </source>
</reference>
<dbReference type="InterPro" id="IPR028250">
    <property type="entry name" value="DsbDN"/>
</dbReference>
<dbReference type="PANTHER" id="PTHR32234:SF3">
    <property type="entry name" value="SUPPRESSION OF COPPER SENSITIVITY PROTEIN"/>
    <property type="match status" value="1"/>
</dbReference>
<dbReference type="Pfam" id="PF13899">
    <property type="entry name" value="Thioredoxin_7"/>
    <property type="match status" value="1"/>
</dbReference>
<keyword evidence="4" id="KW-0201">Cytochrome c-type biogenesis</keyword>
<evidence type="ECO:0000313" key="10">
    <source>
        <dbReference type="EMBL" id="MEY6432412.1"/>
    </source>
</evidence>
<proteinExistence type="predicted"/>
<evidence type="ECO:0000256" key="1">
    <source>
        <dbReference type="ARBA" id="ARBA00004651"/>
    </source>
</evidence>
<gene>
    <name evidence="10" type="ORF">ABC977_08350</name>
</gene>
<comment type="subcellular location">
    <subcellularLocation>
        <location evidence="1">Cell membrane</location>
        <topology evidence="1">Multi-pass membrane protein</topology>
    </subcellularLocation>
</comment>
<dbReference type="InterPro" id="IPR036249">
    <property type="entry name" value="Thioredoxin-like_sf"/>
</dbReference>
<protein>
    <submittedName>
        <fullName evidence="10">Protein-disulfide reductase DsbD domain-containing protein</fullName>
    </submittedName>
</protein>
<sequence>MHSKVWSHGRYVGLWMALSLFGAFNATAAPVVTDQVTVQLVAERDQVAPGQSVDLALVFDIRPGWHTYWRNPGDSGEPLRVQWSVPEGVVVGSIQWPYPTWIPVGPLANYGYEDRVSHLQTLSVPADWPVGEPVRVAATADWLVCKETCLPQRGEFSVTLATAAEQGAVEADRADVFRDARRALPEAEVAGWLNADDDGLLRLSVAADDLPANPAGLWFFAGEWGLIDHAAKQSWRLSGGRVEIDLAPGDLASQAGATGLLVVAAQDGAARSFEVVANRDRPAVAPDPIGADTLSLPLALLFALVGGLLLNLMPCVFPVLAMKAMSLLGQHGLAKRERVAHGLAYTLGVLVFFGALAGLLLALRAGGEAVGWGFQLQYPPFVALMAYLFLVLGLGLAGMATFGARLMGLGSAQLGSGTGGAFGTGALAALVAAPCTAPFMGAALGFAVTLSWPLALLVILTLGLGLALPFLVLALVPGLARRLPRPGAWMETLKQLLAFPLFGAAIWLVWVLSHQTGPGGVAAVLSGMLLLAFALWLWERTRNTPGRWRSAGAVMGVAAVGLALYLGVATGGNGPSMATPAAAARDGGPVDTAAFSEERLAQARADGRPVFVNMTAAWCITCLVNEQVALDRSAITGLFADQNVLYLKGDWTNQDPAITAYLARYGRNGVPLYVFYPPGGEPRVLPQILTENLVRDTVAELTPVSSQPKENHDAS</sequence>